<proteinExistence type="inferred from homology"/>
<reference evidence="12 13" key="1">
    <citation type="submission" date="2018-05" db="EMBL/GenBank/DDBJ databases">
        <title>Genomic Encyclopedia of Type Strains, Phase IV (KMG-IV): sequencing the most valuable type-strain genomes for metagenomic binning, comparative biology and taxonomic classification.</title>
        <authorList>
            <person name="Goeker M."/>
        </authorList>
    </citation>
    <scope>NUCLEOTIDE SEQUENCE [LARGE SCALE GENOMIC DNA]</scope>
    <source>
        <strain evidence="12 13">DSM 22999</strain>
    </source>
</reference>
<evidence type="ECO:0000256" key="11">
    <source>
        <dbReference type="SAM" id="Phobius"/>
    </source>
</evidence>
<dbReference type="GO" id="GO:0015499">
    <property type="term" value="F:formate transmembrane transporter activity"/>
    <property type="evidence" value="ECO:0007669"/>
    <property type="project" value="UniProtKB-UniRule"/>
</dbReference>
<dbReference type="EMBL" id="QENU01000007">
    <property type="protein sequence ID" value="PVX38842.1"/>
    <property type="molecule type" value="Genomic_DNA"/>
</dbReference>
<dbReference type="NCBIfam" id="TIGR04060">
    <property type="entry name" value="formate_focA"/>
    <property type="match status" value="1"/>
</dbReference>
<feature type="transmembrane region" description="Helical" evidence="11">
    <location>
        <begin position="113"/>
        <end position="136"/>
    </location>
</feature>
<feature type="transmembrane region" description="Helical" evidence="11">
    <location>
        <begin position="198"/>
        <end position="219"/>
    </location>
</feature>
<evidence type="ECO:0000256" key="9">
    <source>
        <dbReference type="ARBA" id="ARBA00049660"/>
    </source>
</evidence>
<keyword evidence="7 11" id="KW-0472">Membrane</keyword>
<keyword evidence="6 11" id="KW-1133">Transmembrane helix</keyword>
<dbReference type="AlphaFoldDB" id="A0A2U0T5E7"/>
<keyword evidence="2" id="KW-0813">Transport</keyword>
<evidence type="ECO:0000313" key="12">
    <source>
        <dbReference type="EMBL" id="PVX38842.1"/>
    </source>
</evidence>
<gene>
    <name evidence="12" type="ORF">C8D76_10763</name>
</gene>
<dbReference type="PANTHER" id="PTHR30520">
    <property type="entry name" value="FORMATE TRANSPORTER-RELATED"/>
    <property type="match status" value="1"/>
</dbReference>
<accession>A0A2U0T5E7</accession>
<protein>
    <recommendedName>
        <fullName evidence="10">Formate transporter FocA</fullName>
    </recommendedName>
</protein>
<evidence type="ECO:0000256" key="5">
    <source>
        <dbReference type="ARBA" id="ARBA00022692"/>
    </source>
</evidence>
<feature type="transmembrane region" description="Helical" evidence="11">
    <location>
        <begin position="34"/>
        <end position="54"/>
    </location>
</feature>
<feature type="transmembrane region" description="Helical" evidence="11">
    <location>
        <begin position="74"/>
        <end position="92"/>
    </location>
</feature>
<dbReference type="Pfam" id="PF01226">
    <property type="entry name" value="Form_Nir_trans"/>
    <property type="match status" value="1"/>
</dbReference>
<dbReference type="PROSITE" id="PS01006">
    <property type="entry name" value="FORMATE_NITRITE_TP_2"/>
    <property type="match status" value="1"/>
</dbReference>
<feature type="transmembrane region" description="Helical" evidence="11">
    <location>
        <begin position="166"/>
        <end position="186"/>
    </location>
</feature>
<comment type="subcellular location">
    <subcellularLocation>
        <location evidence="1">Cell inner membrane</location>
        <topology evidence="1">Multi-pass membrane protein</topology>
    </subcellularLocation>
</comment>
<evidence type="ECO:0000256" key="4">
    <source>
        <dbReference type="ARBA" id="ARBA00022519"/>
    </source>
</evidence>
<feature type="transmembrane region" description="Helical" evidence="11">
    <location>
        <begin position="257"/>
        <end position="278"/>
    </location>
</feature>
<organism evidence="12 13">
    <name type="scientific">Alitibacter langaaensis DSM 22999</name>
    <dbReference type="NCBI Taxonomy" id="1122935"/>
    <lineage>
        <taxon>Bacteria</taxon>
        <taxon>Pseudomonadati</taxon>
        <taxon>Pseudomonadota</taxon>
        <taxon>Gammaproteobacteria</taxon>
        <taxon>Pasteurellales</taxon>
        <taxon>Pasteurellaceae</taxon>
        <taxon>Alitibacter</taxon>
    </lineage>
</organism>
<dbReference type="FunFam" id="1.20.1080.10:FF:000006">
    <property type="entry name" value="Formate transporter FocA"/>
    <property type="match status" value="1"/>
</dbReference>
<dbReference type="RefSeq" id="WP_116631916.1">
    <property type="nucleotide sequence ID" value="NZ_QENU01000007.1"/>
</dbReference>
<name>A0A2U0T5E7_9PAST</name>
<keyword evidence="5 11" id="KW-0812">Transmembrane</keyword>
<dbReference type="NCBIfam" id="TIGR00790">
    <property type="entry name" value="fnt"/>
    <property type="match status" value="1"/>
</dbReference>
<evidence type="ECO:0000256" key="1">
    <source>
        <dbReference type="ARBA" id="ARBA00004429"/>
    </source>
</evidence>
<evidence type="ECO:0000256" key="2">
    <source>
        <dbReference type="ARBA" id="ARBA00022448"/>
    </source>
</evidence>
<evidence type="ECO:0000256" key="3">
    <source>
        <dbReference type="ARBA" id="ARBA00022475"/>
    </source>
</evidence>
<dbReference type="GO" id="GO:0042802">
    <property type="term" value="F:identical protein binding"/>
    <property type="evidence" value="ECO:0007669"/>
    <property type="project" value="UniProtKB-ARBA"/>
</dbReference>
<comment type="similarity">
    <text evidence="9">Belongs to the FNT transporter (TC 1.A.16) family.</text>
</comment>
<keyword evidence="3" id="KW-1003">Cell membrane</keyword>
<dbReference type="Gene3D" id="1.20.1080.10">
    <property type="entry name" value="Glycerol uptake facilitator protein"/>
    <property type="match status" value="1"/>
</dbReference>
<evidence type="ECO:0000256" key="6">
    <source>
        <dbReference type="ARBA" id="ARBA00022989"/>
    </source>
</evidence>
<dbReference type="InterPro" id="IPR024002">
    <property type="entry name" value="For/NO2_transpt_CS"/>
</dbReference>
<dbReference type="InterPro" id="IPR023999">
    <property type="entry name" value="Formate_transptr_FocA"/>
</dbReference>
<evidence type="ECO:0000256" key="10">
    <source>
        <dbReference type="NCBIfam" id="TIGR04060"/>
    </source>
</evidence>
<dbReference type="PANTHER" id="PTHR30520:SF10">
    <property type="entry name" value="FORMATE CHANNEL FOCA-RELATED"/>
    <property type="match status" value="1"/>
</dbReference>
<dbReference type="InterPro" id="IPR023271">
    <property type="entry name" value="Aquaporin-like"/>
</dbReference>
<dbReference type="Proteomes" id="UP000245909">
    <property type="component" value="Unassembled WGS sequence"/>
</dbReference>
<keyword evidence="13" id="KW-1185">Reference proteome</keyword>
<evidence type="ECO:0000313" key="13">
    <source>
        <dbReference type="Proteomes" id="UP000245909"/>
    </source>
</evidence>
<evidence type="ECO:0000256" key="8">
    <source>
        <dbReference type="ARBA" id="ARBA00035914"/>
    </source>
</evidence>
<comment type="catalytic activity">
    <reaction evidence="8">
        <text>formate(in) = formate(out)</text>
        <dbReference type="Rhea" id="RHEA:29679"/>
        <dbReference type="ChEBI" id="CHEBI:15740"/>
    </reaction>
</comment>
<dbReference type="InterPro" id="IPR000292">
    <property type="entry name" value="For/NO2_transpt"/>
</dbReference>
<sequence>MTTEEKMSTVAATPTEMAQIGEDAGAYKASKNQFYSFLSAISAGAFIALAFVFYTTTQTGTAGAPWGLTKLVGGLVFSLGVIMVVVCGCELFTSSTMTMVARANNRISTFQMLRNWVVVYFGNFVGGLFIVALIWMSGQIMAANGQWGLTILNTAQHKIHHTWSEAFALGMLCNIMVCLAVWMTYAGKTLTDKAFIQILPIGLFVASGFEHSVANMFMIPMGILTAHFSAPEFWQSIGLNPEQYADLDLYHFIVKNLIPVTLGNIVGGGVCVALMQWYTNKPHAHH</sequence>
<evidence type="ECO:0000256" key="7">
    <source>
        <dbReference type="ARBA" id="ARBA00023136"/>
    </source>
</evidence>
<dbReference type="OrthoDB" id="9786493at2"/>
<comment type="caution">
    <text evidence="12">The sequence shown here is derived from an EMBL/GenBank/DDBJ whole genome shotgun (WGS) entry which is preliminary data.</text>
</comment>
<dbReference type="GO" id="GO:0005886">
    <property type="term" value="C:plasma membrane"/>
    <property type="evidence" value="ECO:0007669"/>
    <property type="project" value="UniProtKB-SubCell"/>
</dbReference>
<keyword evidence="4" id="KW-0997">Cell inner membrane</keyword>